<keyword evidence="4 13" id="KW-0934">Plastid</keyword>
<dbReference type="Pfam" id="PF00237">
    <property type="entry name" value="Ribosomal_L22"/>
    <property type="match status" value="1"/>
</dbReference>
<reference evidence="14" key="3">
    <citation type="submission" date="2020-08" db="EMBL/GenBank/DDBJ databases">
        <title>Holocene chloroplast genetic variation of shrubs (Alnus alnobetula, Betula nana, Salix sp.) at the Siberian tundra-taiga ecotone inferred from modern plant genomics and sedimentary ancient DNA analyses.</title>
        <authorList>
            <person name="Meucci S."/>
            <person name="Schulte L."/>
            <person name="Zimmermann H."/>
            <person name="Stoof-Leichsenring K.R."/>
            <person name="Epp L."/>
            <person name="Bronken Eidesen P."/>
            <person name="Herzschuh U."/>
        </authorList>
    </citation>
    <scope>NUCLEOTIDE SEQUENCE</scope>
</reference>
<dbReference type="CDD" id="cd00336">
    <property type="entry name" value="Ribosomal_L22"/>
    <property type="match status" value="1"/>
</dbReference>
<organism evidence="13">
    <name type="scientific">Betula nana</name>
    <name type="common">alpine birch</name>
    <dbReference type="NCBI Taxonomy" id="216990"/>
    <lineage>
        <taxon>Eukaryota</taxon>
        <taxon>Viridiplantae</taxon>
        <taxon>Streptophyta</taxon>
        <taxon>Embryophyta</taxon>
        <taxon>Tracheophyta</taxon>
        <taxon>Spermatophyta</taxon>
        <taxon>Magnoliopsida</taxon>
        <taxon>eudicotyledons</taxon>
        <taxon>Gunneridae</taxon>
        <taxon>Pentapetalae</taxon>
        <taxon>rosids</taxon>
        <taxon>fabids</taxon>
        <taxon>Fagales</taxon>
        <taxon>Betulaceae</taxon>
        <taxon>Betula</taxon>
    </lineage>
</organism>
<comment type="function">
    <text evidence="1 10 12">The globular domain of the protein is located near the polypeptide exit tunnel on the outside of the subunit, while an extended beta-hairpin is found that lines the wall of the exit tunnel in the center of the 70S ribosome.</text>
</comment>
<evidence type="ECO:0000256" key="6">
    <source>
        <dbReference type="ARBA" id="ARBA00022884"/>
    </source>
</evidence>
<evidence type="ECO:0000256" key="2">
    <source>
        <dbReference type="ARBA" id="ARBA00003611"/>
    </source>
</evidence>
<evidence type="ECO:0000256" key="1">
    <source>
        <dbReference type="ARBA" id="ARBA00003478"/>
    </source>
</evidence>
<comment type="subcellular location">
    <subcellularLocation>
        <location evidence="10 12">Plastid</location>
        <location evidence="10 12">Chloroplast</location>
    </subcellularLocation>
</comment>
<dbReference type="RefSeq" id="YP_009349562.1">
    <property type="nucleotide sequence ID" value="NC_033978.1"/>
</dbReference>
<dbReference type="SUPFAM" id="SSF54843">
    <property type="entry name" value="Ribosomal protein L22"/>
    <property type="match status" value="1"/>
</dbReference>
<evidence type="ECO:0000256" key="5">
    <source>
        <dbReference type="ARBA" id="ARBA00022730"/>
    </source>
</evidence>
<reference evidence="13" key="2">
    <citation type="journal article" date="2017" name="Conserv Genet Resour">
        <title>Characterization of the complete chloroplast genome of an endangered species dwarf birch (Betula nana L.).</title>
        <authorList>
            <person name="Hu Y."/>
            <person name="Chen X."/>
            <person name="Zhou T."/>
            <person name="Hou N."/>
            <person name="Zhao P."/>
        </authorList>
    </citation>
    <scope>NUCLEOTIDE SEQUENCE</scope>
</reference>
<accession>A0A1Q1MN11</accession>
<evidence type="ECO:0000313" key="13">
    <source>
        <dbReference type="EMBL" id="AQM37918.1"/>
    </source>
</evidence>
<dbReference type="InterPro" id="IPR001063">
    <property type="entry name" value="Ribosomal_uL22"/>
</dbReference>
<keyword evidence="8 10" id="KW-0687">Ribonucleoprotein</keyword>
<dbReference type="EMBL" id="MT872527">
    <property type="protein sequence ID" value="QQK57315.1"/>
    <property type="molecule type" value="Genomic_DNA"/>
</dbReference>
<dbReference type="GO" id="GO:0009507">
    <property type="term" value="C:chloroplast"/>
    <property type="evidence" value="ECO:0007669"/>
    <property type="project" value="UniProtKB-SubCell"/>
</dbReference>
<evidence type="ECO:0000256" key="11">
    <source>
        <dbReference type="RuleBase" id="RU004005"/>
    </source>
</evidence>
<dbReference type="Gene3D" id="3.90.470.10">
    <property type="entry name" value="Ribosomal protein L22/L17"/>
    <property type="match status" value="1"/>
</dbReference>
<dbReference type="EMBL" id="KX703002">
    <property type="protein sequence ID" value="AQM37918.1"/>
    <property type="molecule type" value="Genomic_DNA"/>
</dbReference>
<dbReference type="GO" id="GO:0019843">
    <property type="term" value="F:rRNA binding"/>
    <property type="evidence" value="ECO:0007669"/>
    <property type="project" value="UniProtKB-UniRule"/>
</dbReference>
<dbReference type="InterPro" id="IPR036394">
    <property type="entry name" value="Ribosomal_uL22_sf"/>
</dbReference>
<evidence type="ECO:0000256" key="12">
    <source>
        <dbReference type="RuleBase" id="RU004009"/>
    </source>
</evidence>
<dbReference type="GeneID" id="31079239"/>
<keyword evidence="6 10" id="KW-0694">RNA-binding</keyword>
<keyword evidence="13" id="KW-0150">Chloroplast</keyword>
<dbReference type="EMBL" id="MT872524">
    <property type="protein sequence ID" value="QQK57060.1"/>
    <property type="molecule type" value="Genomic_DNA"/>
</dbReference>
<gene>
    <name evidence="10 13" type="primary">rpl22</name>
</gene>
<dbReference type="EMBL" id="MT872525">
    <property type="protein sequence ID" value="QQK57145.1"/>
    <property type="molecule type" value="Genomic_DNA"/>
</dbReference>
<protein>
    <recommendedName>
        <fullName evidence="9 10">Large ribosomal subunit protein uL22c</fullName>
    </recommendedName>
</protein>
<comment type="function">
    <text evidence="2 10 12">This protein binds specifically to 23S rRNA.</text>
</comment>
<evidence type="ECO:0000256" key="3">
    <source>
        <dbReference type="ARBA" id="ARBA00009451"/>
    </source>
</evidence>
<dbReference type="EMBL" id="MT872528">
    <property type="protein sequence ID" value="QQK57400.1"/>
    <property type="molecule type" value="Genomic_DNA"/>
</dbReference>
<dbReference type="InterPro" id="IPR047867">
    <property type="entry name" value="Ribosomal_uL22_bac/org-type"/>
</dbReference>
<dbReference type="EMBL" id="MT872526">
    <property type="protein sequence ID" value="QQK57230.1"/>
    <property type="molecule type" value="Genomic_DNA"/>
</dbReference>
<evidence type="ECO:0000256" key="8">
    <source>
        <dbReference type="ARBA" id="ARBA00023274"/>
    </source>
</evidence>
<evidence type="ECO:0000256" key="7">
    <source>
        <dbReference type="ARBA" id="ARBA00022980"/>
    </source>
</evidence>
<sequence length="169" mass="19721">MIKKRKRNPYTEVCVLGKHIRMSTNKARRVIDQISGRSYEETLMVLELMPYRVMPYRACYPLFKLVYSAAANAIHNMGLNEASLIISKVEVNEGTTVKKLKPRGRIYPIKRPTCHITIVLKDISVNEQYYKRSKYAILYLKNPGWINKNKYTDMTCHDIYSIGGLWDKK</sequence>
<dbReference type="GO" id="GO:0003735">
    <property type="term" value="F:structural constituent of ribosome"/>
    <property type="evidence" value="ECO:0007669"/>
    <property type="project" value="InterPro"/>
</dbReference>
<comment type="subunit">
    <text evidence="10">Part of the 50S ribosomal subunit.</text>
</comment>
<proteinExistence type="inferred from homology"/>
<evidence type="ECO:0000313" key="14">
    <source>
        <dbReference type="EMBL" id="QQK57060.1"/>
    </source>
</evidence>
<dbReference type="EMBL" id="MT872529">
    <property type="protein sequence ID" value="QQK57485.1"/>
    <property type="molecule type" value="Genomic_DNA"/>
</dbReference>
<evidence type="ECO:0000256" key="4">
    <source>
        <dbReference type="ARBA" id="ARBA00022640"/>
    </source>
</evidence>
<dbReference type="AlphaFoldDB" id="A0A1Q1MN11"/>
<evidence type="ECO:0000256" key="10">
    <source>
        <dbReference type="HAMAP-Rule" id="MF_01331"/>
    </source>
</evidence>
<geneLocation type="chloroplast" evidence="13"/>
<keyword evidence="5 10" id="KW-0699">rRNA-binding</keyword>
<dbReference type="GO" id="GO:0006412">
    <property type="term" value="P:translation"/>
    <property type="evidence" value="ECO:0007669"/>
    <property type="project" value="UniProtKB-UniRule"/>
</dbReference>
<keyword evidence="7 10" id="KW-0689">Ribosomal protein</keyword>
<dbReference type="PANTHER" id="PTHR13501">
    <property type="entry name" value="CHLOROPLAST 50S RIBOSOMAL PROTEIN L22-RELATED"/>
    <property type="match status" value="1"/>
</dbReference>
<dbReference type="PANTHER" id="PTHR13501:SF10">
    <property type="entry name" value="LARGE RIBOSOMAL SUBUNIT PROTEIN UL22M"/>
    <property type="match status" value="1"/>
</dbReference>
<reference evidence="13" key="1">
    <citation type="submission" date="2016-08" db="EMBL/GenBank/DDBJ databases">
        <authorList>
            <person name="Seilhamer J.J."/>
        </authorList>
    </citation>
    <scope>NUCLEOTIDE SEQUENCE</scope>
</reference>
<evidence type="ECO:0000256" key="9">
    <source>
        <dbReference type="ARBA" id="ARBA00035285"/>
    </source>
</evidence>
<comment type="similarity">
    <text evidence="3 10 11">Belongs to the universal ribosomal protein uL22 family.</text>
</comment>
<dbReference type="EMBL" id="MT872530">
    <property type="protein sequence ID" value="QQK57570.1"/>
    <property type="molecule type" value="Genomic_DNA"/>
</dbReference>
<dbReference type="HAMAP" id="MF_01331_B">
    <property type="entry name" value="Ribosomal_uL22_B"/>
    <property type="match status" value="1"/>
</dbReference>
<dbReference type="GO" id="GO:0015934">
    <property type="term" value="C:large ribosomal subunit"/>
    <property type="evidence" value="ECO:0007669"/>
    <property type="project" value="InterPro"/>
</dbReference>
<dbReference type="InterPro" id="IPR005727">
    <property type="entry name" value="Ribosomal_uL22_bac/chlpt-type"/>
</dbReference>
<name>A0A1Q1MN11_9ROSI</name>
<dbReference type="NCBIfam" id="TIGR01044">
    <property type="entry name" value="rplV_bact"/>
    <property type="match status" value="1"/>
</dbReference>